<feature type="region of interest" description="Disordered" evidence="2">
    <location>
        <begin position="544"/>
        <end position="611"/>
    </location>
</feature>
<feature type="compositionally biased region" description="Polar residues" evidence="2">
    <location>
        <begin position="574"/>
        <end position="588"/>
    </location>
</feature>
<dbReference type="PANTHER" id="PTHR30332">
    <property type="entry name" value="PROBABLE GENERAL SECRETION PATHWAY PROTEIN D"/>
    <property type="match status" value="1"/>
</dbReference>
<feature type="compositionally biased region" description="Polar residues" evidence="2">
    <location>
        <begin position="544"/>
        <end position="564"/>
    </location>
</feature>
<comment type="caution">
    <text evidence="6">The sequence shown here is derived from an EMBL/GenBank/DDBJ whole genome shotgun (WGS) entry which is preliminary data.</text>
</comment>
<dbReference type="Pfam" id="PF13629">
    <property type="entry name" value="T2SS-T3SS_pil_N"/>
    <property type="match status" value="1"/>
</dbReference>
<dbReference type="InterPro" id="IPR004846">
    <property type="entry name" value="T2SS/T3SS_dom"/>
</dbReference>
<keyword evidence="3" id="KW-0472">Membrane</keyword>
<keyword evidence="3" id="KW-0812">Transmembrane</keyword>
<dbReference type="InterPro" id="IPR050810">
    <property type="entry name" value="Bact_Secretion_Sys_Channel"/>
</dbReference>
<keyword evidence="3" id="KW-1133">Transmembrane helix</keyword>
<evidence type="ECO:0000256" key="3">
    <source>
        <dbReference type="SAM" id="Phobius"/>
    </source>
</evidence>
<name>A0A5C5X3W4_9PLAN</name>
<evidence type="ECO:0000313" key="6">
    <source>
        <dbReference type="EMBL" id="TWT56822.1"/>
    </source>
</evidence>
<evidence type="ECO:0000259" key="5">
    <source>
        <dbReference type="Pfam" id="PF13629"/>
    </source>
</evidence>
<dbReference type="PANTHER" id="PTHR30332:SF17">
    <property type="entry name" value="TYPE IV PILIATION SYSTEM PROTEIN DR_0774-RELATED"/>
    <property type="match status" value="1"/>
</dbReference>
<dbReference type="PROSITE" id="PS00875">
    <property type="entry name" value="T2SP_D"/>
    <property type="match status" value="1"/>
</dbReference>
<dbReference type="PRINTS" id="PR01032">
    <property type="entry name" value="PHAGEIV"/>
</dbReference>
<dbReference type="RefSeq" id="WP_146506735.1">
    <property type="nucleotide sequence ID" value="NZ_SIHI01000001.1"/>
</dbReference>
<dbReference type="GO" id="GO:0015627">
    <property type="term" value="C:type II protein secretion system complex"/>
    <property type="evidence" value="ECO:0007669"/>
    <property type="project" value="TreeGrafter"/>
</dbReference>
<dbReference type="AlphaFoldDB" id="A0A5C5X3W4"/>
<dbReference type="InterPro" id="IPR004845">
    <property type="entry name" value="T2SS_GspD_CS"/>
</dbReference>
<dbReference type="PRINTS" id="PR00811">
    <property type="entry name" value="BCTERIALGSPD"/>
</dbReference>
<dbReference type="InterPro" id="IPR001775">
    <property type="entry name" value="GspD/PilQ"/>
</dbReference>
<evidence type="ECO:0000313" key="7">
    <source>
        <dbReference type="Proteomes" id="UP000317243"/>
    </source>
</evidence>
<proteinExistence type="inferred from homology"/>
<protein>
    <submittedName>
        <fullName evidence="6">Putative type II secretion system protein D</fullName>
    </submittedName>
</protein>
<dbReference type="Pfam" id="PF00263">
    <property type="entry name" value="Secretin"/>
    <property type="match status" value="1"/>
</dbReference>
<dbReference type="OrthoDB" id="9775455at2"/>
<reference evidence="6 7" key="1">
    <citation type="submission" date="2019-02" db="EMBL/GenBank/DDBJ databases">
        <title>Deep-cultivation of Planctomycetes and their phenomic and genomic characterization uncovers novel biology.</title>
        <authorList>
            <person name="Wiegand S."/>
            <person name="Jogler M."/>
            <person name="Boedeker C."/>
            <person name="Pinto D."/>
            <person name="Vollmers J."/>
            <person name="Rivas-Marin E."/>
            <person name="Kohn T."/>
            <person name="Peeters S.H."/>
            <person name="Heuer A."/>
            <person name="Rast P."/>
            <person name="Oberbeckmann S."/>
            <person name="Bunk B."/>
            <person name="Jeske O."/>
            <person name="Meyerdierks A."/>
            <person name="Storesund J.E."/>
            <person name="Kallscheuer N."/>
            <person name="Luecker S."/>
            <person name="Lage O.M."/>
            <person name="Pohl T."/>
            <person name="Merkel B.J."/>
            <person name="Hornburger P."/>
            <person name="Mueller R.-W."/>
            <person name="Bruemmer F."/>
            <person name="Labrenz M."/>
            <person name="Spormann A.M."/>
            <person name="Op Den Camp H."/>
            <person name="Overmann J."/>
            <person name="Amann R."/>
            <person name="Jetten M.S.M."/>
            <person name="Mascher T."/>
            <person name="Medema M.H."/>
            <person name="Devos D.P."/>
            <person name="Kaster A.-K."/>
            <person name="Ovreas L."/>
            <person name="Rohde M."/>
            <person name="Galperin M.Y."/>
            <person name="Jogler C."/>
        </authorList>
    </citation>
    <scope>NUCLEOTIDE SEQUENCE [LARGE SCALE GENOMIC DNA]</scope>
    <source>
        <strain evidence="6 7">KOR42</strain>
    </source>
</reference>
<dbReference type="InterPro" id="IPR032789">
    <property type="entry name" value="T2SS-T3SS_pil_N"/>
</dbReference>
<feature type="domain" description="Type II/III secretion system secretin-like" evidence="4">
    <location>
        <begin position="321"/>
        <end position="482"/>
    </location>
</feature>
<accession>A0A5C5X3W4</accession>
<dbReference type="EMBL" id="SIHI01000001">
    <property type="protein sequence ID" value="TWT56822.1"/>
    <property type="molecule type" value="Genomic_DNA"/>
</dbReference>
<sequence>MSTRFQEEPLLKSVQEPFKMCGLTFMAVMACAFGTVCGLPAYGQSPHVRRQPDSSQIRQVQATYDARRALDPRIQSMPRSERRLEVIEGRSQLVITERRIRRIAWSDPRIIDVVQFSENEISILGLEQGTTDLWFWFEEADGETSSQPLMYTVTTIRDPSLDENRRIEFGRIERKLALLYPNSKVYLIPMSQKIIVRGQARDSAEAAKILNIIRDEVILQDDGFLGVLGQGNVANSDLTTDDLSDYFSSVIIDELEVPGDFQVSIRVRIAELSRSQLRRLGIDWRVIFDNGAQRITQTLSNGIPTLTGIFEAGDISVIVDALASNGSARVLEDARLVTMSGEPAAFLSGGEFAVPTVVGIGGAQGQQTSFRGFGTSIIATPTIIDNDLIRMQIVPELSKINDSNSVGGIPGLDVRRVQTRVELREGQTIVLGGLFSRREQAEVSRIPLLGELPVLGNYLFNAKQATEDENEVLIIVTPEIVRPMDPDQVPPLPGWYVTHPNDHDLYKYNRIEGNPDMGNYEILPYGNGQGYGQDVGYNFYQPSPYSQSHQTQQFGTEQVPSNAHPTEIPVPPNDGTTSFRPMTPSHSGHTLPGMAPISTEVSRQYRSDSNR</sequence>
<evidence type="ECO:0000259" key="4">
    <source>
        <dbReference type="Pfam" id="PF00263"/>
    </source>
</evidence>
<feature type="domain" description="Pilus formation protein N-terminal" evidence="5">
    <location>
        <begin position="81"/>
        <end position="140"/>
    </location>
</feature>
<evidence type="ECO:0000256" key="1">
    <source>
        <dbReference type="RuleBase" id="RU004003"/>
    </source>
</evidence>
<dbReference type="Proteomes" id="UP000317243">
    <property type="component" value="Unassembled WGS sequence"/>
</dbReference>
<gene>
    <name evidence="6" type="primary">gspD_1</name>
    <name evidence="6" type="ORF">KOR42_01770</name>
</gene>
<dbReference type="PROSITE" id="PS51257">
    <property type="entry name" value="PROKAR_LIPOPROTEIN"/>
    <property type="match status" value="1"/>
</dbReference>
<keyword evidence="7" id="KW-1185">Reference proteome</keyword>
<feature type="transmembrane region" description="Helical" evidence="3">
    <location>
        <begin position="21"/>
        <end position="42"/>
    </location>
</feature>
<organism evidence="6 7">
    <name type="scientific">Thalassoglobus neptunius</name>
    <dbReference type="NCBI Taxonomy" id="1938619"/>
    <lineage>
        <taxon>Bacteria</taxon>
        <taxon>Pseudomonadati</taxon>
        <taxon>Planctomycetota</taxon>
        <taxon>Planctomycetia</taxon>
        <taxon>Planctomycetales</taxon>
        <taxon>Planctomycetaceae</taxon>
        <taxon>Thalassoglobus</taxon>
    </lineage>
</organism>
<evidence type="ECO:0000256" key="2">
    <source>
        <dbReference type="SAM" id="MobiDB-lite"/>
    </source>
</evidence>
<dbReference type="GO" id="GO:0009306">
    <property type="term" value="P:protein secretion"/>
    <property type="evidence" value="ECO:0007669"/>
    <property type="project" value="InterPro"/>
</dbReference>
<comment type="similarity">
    <text evidence="1">Belongs to the bacterial secretin family.</text>
</comment>